<accession>A0AA36N541</accession>
<evidence type="ECO:0000313" key="2">
    <source>
        <dbReference type="Proteomes" id="UP001178507"/>
    </source>
</evidence>
<keyword evidence="2" id="KW-1185">Reference proteome</keyword>
<gene>
    <name evidence="1" type="ORF">EVOR1521_LOCUS15354</name>
</gene>
<comment type="caution">
    <text evidence="1">The sequence shown here is derived from an EMBL/GenBank/DDBJ whole genome shotgun (WGS) entry which is preliminary data.</text>
</comment>
<sequence length="304" mass="34843">MAARPMVVQKATPRETFESLGKEFKWDKKVVEAILSEGIQDLEEFRFLFHEEKQTDDWLSKIKDLPNPSLEGARLRKAWHSVRLQATAREKDHSQAQIQDLDDPLGDEDLLDLKTSFWRRYKLSFPPEIHPSDSLISRVARECHKRMLMVTNLWLVKTLMFQVTSSRKRQKVGDMLYMDAPEEVAPATKDLSGYLSRLHTYLLALAIAGVRAIPGGADPSTERDLGADSTKVVQIPLDTLMAYYFRAVRAVQSKGGASALAWLEQQDIQERAHWVQSFRQSQKHLGVIVKETMQLRDAHWICET</sequence>
<reference evidence="1" key="1">
    <citation type="submission" date="2023-08" db="EMBL/GenBank/DDBJ databases">
        <authorList>
            <person name="Chen Y."/>
            <person name="Shah S."/>
            <person name="Dougan E. K."/>
            <person name="Thang M."/>
            <person name="Chan C."/>
        </authorList>
    </citation>
    <scope>NUCLEOTIDE SEQUENCE</scope>
</reference>
<evidence type="ECO:0000313" key="1">
    <source>
        <dbReference type="EMBL" id="CAJ1389812.1"/>
    </source>
</evidence>
<protein>
    <submittedName>
        <fullName evidence="1">Uncharacterized protein</fullName>
    </submittedName>
</protein>
<name>A0AA36N541_9DINO</name>
<dbReference type="Proteomes" id="UP001178507">
    <property type="component" value="Unassembled WGS sequence"/>
</dbReference>
<dbReference type="EMBL" id="CAUJNA010001946">
    <property type="protein sequence ID" value="CAJ1389812.1"/>
    <property type="molecule type" value="Genomic_DNA"/>
</dbReference>
<proteinExistence type="predicted"/>
<organism evidence="1 2">
    <name type="scientific">Effrenium voratum</name>
    <dbReference type="NCBI Taxonomy" id="2562239"/>
    <lineage>
        <taxon>Eukaryota</taxon>
        <taxon>Sar</taxon>
        <taxon>Alveolata</taxon>
        <taxon>Dinophyceae</taxon>
        <taxon>Suessiales</taxon>
        <taxon>Symbiodiniaceae</taxon>
        <taxon>Effrenium</taxon>
    </lineage>
</organism>
<dbReference type="AlphaFoldDB" id="A0AA36N541"/>